<organism evidence="11">
    <name type="scientific">Ditylum brightwellii</name>
    <dbReference type="NCBI Taxonomy" id="49249"/>
    <lineage>
        <taxon>Eukaryota</taxon>
        <taxon>Sar</taxon>
        <taxon>Stramenopiles</taxon>
        <taxon>Ochrophyta</taxon>
        <taxon>Bacillariophyta</taxon>
        <taxon>Mediophyceae</taxon>
        <taxon>Lithodesmiophycidae</taxon>
        <taxon>Lithodesmiales</taxon>
        <taxon>Lithodesmiaceae</taxon>
        <taxon>Ditylum</taxon>
    </lineage>
</organism>
<sequence>MTTTFSQHYSPPPPPPPSSSQTKRQRKRKCHQHQCKNSASSSNHLSLRKTTATKTTFTAVVLLFLSYHNNCGIAFAGRAYPQGCSNEAPSFYDYDSYPLPPPDLERSQDDYLLLRRVGAGKFSDVFEAVDVTLEKRYAEEDSGNAEKTVASREKEIEVDPRALVVIKCLKPVSDRKIRRELLVLSHASKLPNLARLIGVVLPPSTRLDEDDHTKEESNTTAPTTVSSSSSSSHRAVQQRGGGDHGSTKTVHNNHHPRTMPSLILEHAGPNSRWLCHGRGGASTSATTATPKAPSPTTTATAASTTNAQGRGVEVKKDGSTMEDDDYFLSEREMKYYLFHLLVALDALHSRGIMHRDVKPRNVLINRRSNRFRHQLYHHGIGGGGGDPTHAYHTRFQQQQQQQHYSSVANLNQHLQHRTMYPEALGDAPLMLIDLGLADFYLPGQRYNVRVASRHYKSPELLVGYELYDYAIDMWGVGCILAGLLTRREPFFRGKDNIDQLAKIVAVLGTNDLIPYCHKCNVQLTAEMESAITKYISRHNPSGHRRPWLTLLPASCPRPSQEAIDLLDRLLVYDHDVRLTAREAMTHPFFDEVREEVKMEVKRICNQQQQPKKWDQTWNQYNR</sequence>
<keyword evidence="4" id="KW-0547">Nucleotide-binding</keyword>
<dbReference type="PANTHER" id="PTHR24054:SF0">
    <property type="entry name" value="CASEIN KINASE II SUBUNIT ALPHA"/>
    <property type="match status" value="1"/>
</dbReference>
<dbReference type="Gene3D" id="3.30.200.20">
    <property type="entry name" value="Phosphorylase Kinase, domain 1"/>
    <property type="match status" value="1"/>
</dbReference>
<dbReference type="PROSITE" id="PS50011">
    <property type="entry name" value="PROTEIN_KINASE_DOM"/>
    <property type="match status" value="1"/>
</dbReference>
<dbReference type="SMART" id="SM00220">
    <property type="entry name" value="S_TKc"/>
    <property type="match status" value="1"/>
</dbReference>
<dbReference type="EMBL" id="HBNS01012826">
    <property type="protein sequence ID" value="CAE4598538.1"/>
    <property type="molecule type" value="Transcribed_RNA"/>
</dbReference>
<feature type="compositionally biased region" description="Basic and acidic residues" evidence="9">
    <location>
        <begin position="206"/>
        <end position="217"/>
    </location>
</feature>
<dbReference type="EC" id="2.7.11.1" evidence="1"/>
<dbReference type="PROSITE" id="PS00108">
    <property type="entry name" value="PROTEIN_KINASE_ST"/>
    <property type="match status" value="1"/>
</dbReference>
<evidence type="ECO:0000256" key="2">
    <source>
        <dbReference type="ARBA" id="ARBA00022527"/>
    </source>
</evidence>
<dbReference type="InterPro" id="IPR011009">
    <property type="entry name" value="Kinase-like_dom_sf"/>
</dbReference>
<dbReference type="GO" id="GO:0004674">
    <property type="term" value="F:protein serine/threonine kinase activity"/>
    <property type="evidence" value="ECO:0007669"/>
    <property type="project" value="UniProtKB-KW"/>
</dbReference>
<evidence type="ECO:0000256" key="9">
    <source>
        <dbReference type="SAM" id="MobiDB-lite"/>
    </source>
</evidence>
<evidence type="ECO:0000259" key="10">
    <source>
        <dbReference type="PROSITE" id="PS50011"/>
    </source>
</evidence>
<evidence type="ECO:0000256" key="6">
    <source>
        <dbReference type="ARBA" id="ARBA00022840"/>
    </source>
</evidence>
<dbReference type="InterPro" id="IPR000719">
    <property type="entry name" value="Prot_kinase_dom"/>
</dbReference>
<accession>A0A7S4R1S5</accession>
<reference evidence="11" key="1">
    <citation type="submission" date="2021-01" db="EMBL/GenBank/DDBJ databases">
        <authorList>
            <person name="Corre E."/>
            <person name="Pelletier E."/>
            <person name="Niang G."/>
            <person name="Scheremetjew M."/>
            <person name="Finn R."/>
            <person name="Kale V."/>
            <person name="Holt S."/>
            <person name="Cochrane G."/>
            <person name="Meng A."/>
            <person name="Brown T."/>
            <person name="Cohen L."/>
        </authorList>
    </citation>
    <scope>NUCLEOTIDE SEQUENCE</scope>
    <source>
        <strain evidence="11">GSO104</strain>
    </source>
</reference>
<gene>
    <name evidence="11" type="ORF">DBRI00130_LOCUS10346</name>
</gene>
<feature type="domain" description="Protein kinase" evidence="10">
    <location>
        <begin position="111"/>
        <end position="589"/>
    </location>
</feature>
<dbReference type="GO" id="GO:0005829">
    <property type="term" value="C:cytosol"/>
    <property type="evidence" value="ECO:0007669"/>
    <property type="project" value="TreeGrafter"/>
</dbReference>
<protein>
    <recommendedName>
        <fullName evidence="1">non-specific serine/threonine protein kinase</fullName>
        <ecNumber evidence="1">2.7.11.1</ecNumber>
    </recommendedName>
</protein>
<dbReference type="InterPro" id="IPR045216">
    <property type="entry name" value="CK2_alpha"/>
</dbReference>
<evidence type="ECO:0000256" key="4">
    <source>
        <dbReference type="ARBA" id="ARBA00022741"/>
    </source>
</evidence>
<dbReference type="AlphaFoldDB" id="A0A7S4R1S5"/>
<comment type="catalytic activity">
    <reaction evidence="7">
        <text>L-threonyl-[protein] + ATP = O-phospho-L-threonyl-[protein] + ADP + H(+)</text>
        <dbReference type="Rhea" id="RHEA:46608"/>
        <dbReference type="Rhea" id="RHEA-COMP:11060"/>
        <dbReference type="Rhea" id="RHEA-COMP:11605"/>
        <dbReference type="ChEBI" id="CHEBI:15378"/>
        <dbReference type="ChEBI" id="CHEBI:30013"/>
        <dbReference type="ChEBI" id="CHEBI:30616"/>
        <dbReference type="ChEBI" id="CHEBI:61977"/>
        <dbReference type="ChEBI" id="CHEBI:456216"/>
        <dbReference type="EC" id="2.7.11.1"/>
    </reaction>
</comment>
<keyword evidence="5" id="KW-0418">Kinase</keyword>
<keyword evidence="6" id="KW-0067">ATP-binding</keyword>
<dbReference type="Gene3D" id="1.10.510.10">
    <property type="entry name" value="Transferase(Phosphotransferase) domain 1"/>
    <property type="match status" value="2"/>
</dbReference>
<dbReference type="PANTHER" id="PTHR24054">
    <property type="entry name" value="CASEIN KINASE II SUBUNIT ALPHA"/>
    <property type="match status" value="1"/>
</dbReference>
<name>A0A7S4R1S5_9STRA</name>
<feature type="region of interest" description="Disordered" evidence="9">
    <location>
        <begin position="204"/>
        <end position="317"/>
    </location>
</feature>
<dbReference type="GO" id="GO:0005524">
    <property type="term" value="F:ATP binding"/>
    <property type="evidence" value="ECO:0007669"/>
    <property type="project" value="UniProtKB-KW"/>
</dbReference>
<dbReference type="InterPro" id="IPR008271">
    <property type="entry name" value="Ser/Thr_kinase_AS"/>
</dbReference>
<dbReference type="GO" id="GO:0005634">
    <property type="term" value="C:nucleus"/>
    <property type="evidence" value="ECO:0007669"/>
    <property type="project" value="TreeGrafter"/>
</dbReference>
<feature type="compositionally biased region" description="Low complexity" evidence="9">
    <location>
        <begin position="281"/>
        <end position="305"/>
    </location>
</feature>
<evidence type="ECO:0000313" key="11">
    <source>
        <dbReference type="EMBL" id="CAE4598538.1"/>
    </source>
</evidence>
<evidence type="ECO:0000256" key="3">
    <source>
        <dbReference type="ARBA" id="ARBA00022679"/>
    </source>
</evidence>
<evidence type="ECO:0000256" key="5">
    <source>
        <dbReference type="ARBA" id="ARBA00022777"/>
    </source>
</evidence>
<evidence type="ECO:0000256" key="8">
    <source>
        <dbReference type="ARBA" id="ARBA00048679"/>
    </source>
</evidence>
<feature type="region of interest" description="Disordered" evidence="9">
    <location>
        <begin position="1"/>
        <end position="47"/>
    </location>
</feature>
<dbReference type="GO" id="GO:0051726">
    <property type="term" value="P:regulation of cell cycle"/>
    <property type="evidence" value="ECO:0007669"/>
    <property type="project" value="TreeGrafter"/>
</dbReference>
<dbReference type="SUPFAM" id="SSF56112">
    <property type="entry name" value="Protein kinase-like (PK-like)"/>
    <property type="match status" value="1"/>
</dbReference>
<keyword evidence="2" id="KW-0723">Serine/threonine-protein kinase</keyword>
<proteinExistence type="predicted"/>
<keyword evidence="3" id="KW-0808">Transferase</keyword>
<dbReference type="GO" id="GO:0005956">
    <property type="term" value="C:protein kinase CK2 complex"/>
    <property type="evidence" value="ECO:0007669"/>
    <property type="project" value="TreeGrafter"/>
</dbReference>
<evidence type="ECO:0000256" key="1">
    <source>
        <dbReference type="ARBA" id="ARBA00012513"/>
    </source>
</evidence>
<feature type="compositionally biased region" description="Polar residues" evidence="9">
    <location>
        <begin position="35"/>
        <end position="45"/>
    </location>
</feature>
<evidence type="ECO:0000256" key="7">
    <source>
        <dbReference type="ARBA" id="ARBA00047899"/>
    </source>
</evidence>
<dbReference type="Pfam" id="PF00069">
    <property type="entry name" value="Pkinase"/>
    <property type="match status" value="2"/>
</dbReference>
<comment type="catalytic activity">
    <reaction evidence="8">
        <text>L-seryl-[protein] + ATP = O-phospho-L-seryl-[protein] + ADP + H(+)</text>
        <dbReference type="Rhea" id="RHEA:17989"/>
        <dbReference type="Rhea" id="RHEA-COMP:9863"/>
        <dbReference type="Rhea" id="RHEA-COMP:11604"/>
        <dbReference type="ChEBI" id="CHEBI:15378"/>
        <dbReference type="ChEBI" id="CHEBI:29999"/>
        <dbReference type="ChEBI" id="CHEBI:30616"/>
        <dbReference type="ChEBI" id="CHEBI:83421"/>
        <dbReference type="ChEBI" id="CHEBI:456216"/>
        <dbReference type="EC" id="2.7.11.1"/>
    </reaction>
</comment>
<feature type="compositionally biased region" description="Basic residues" evidence="9">
    <location>
        <begin position="23"/>
        <end position="34"/>
    </location>
</feature>